<dbReference type="GO" id="GO:0004400">
    <property type="term" value="F:histidinol-phosphate transaminase activity"/>
    <property type="evidence" value="ECO:0007669"/>
    <property type="project" value="UniProtKB-UniRule"/>
</dbReference>
<evidence type="ECO:0000259" key="13">
    <source>
        <dbReference type="Pfam" id="PF00155"/>
    </source>
</evidence>
<keyword evidence="9 12" id="KW-0663">Pyridoxal phosphate</keyword>
<dbReference type="InterPro" id="IPR001917">
    <property type="entry name" value="Aminotrans_II_pyridoxalP_BS"/>
</dbReference>
<accession>A0A173RA27</accession>
<evidence type="ECO:0000256" key="2">
    <source>
        <dbReference type="ARBA" id="ARBA00005011"/>
    </source>
</evidence>
<feature type="modified residue" description="N6-(pyridoxal phosphate)lysine" evidence="12">
    <location>
        <position position="205"/>
    </location>
</feature>
<comment type="pathway">
    <text evidence="3">Lipid metabolism.</text>
</comment>
<dbReference type="EC" id="2.6.1.9" evidence="12"/>
<dbReference type="InterPro" id="IPR015422">
    <property type="entry name" value="PyrdxlP-dep_Trfase_small"/>
</dbReference>
<evidence type="ECO:0000256" key="6">
    <source>
        <dbReference type="ARBA" id="ARBA00022576"/>
    </source>
</evidence>
<dbReference type="SUPFAM" id="SSF53383">
    <property type="entry name" value="PLP-dependent transferases"/>
    <property type="match status" value="1"/>
</dbReference>
<dbReference type="GO" id="GO:0030170">
    <property type="term" value="F:pyridoxal phosphate binding"/>
    <property type="evidence" value="ECO:0007669"/>
    <property type="project" value="InterPro"/>
</dbReference>
<comment type="cofactor">
    <cofactor evidence="1 12">
        <name>pyridoxal 5'-phosphate</name>
        <dbReference type="ChEBI" id="CHEBI:597326"/>
    </cofactor>
</comment>
<dbReference type="InterPro" id="IPR005861">
    <property type="entry name" value="HisP_aminotrans"/>
</dbReference>
<dbReference type="Pfam" id="PF00155">
    <property type="entry name" value="Aminotran_1_2"/>
    <property type="match status" value="1"/>
</dbReference>
<evidence type="ECO:0000256" key="3">
    <source>
        <dbReference type="ARBA" id="ARBA00005189"/>
    </source>
</evidence>
<dbReference type="Gene3D" id="3.90.1150.10">
    <property type="entry name" value="Aspartate Aminotransferase, domain 1"/>
    <property type="match status" value="1"/>
</dbReference>
<comment type="catalytic activity">
    <reaction evidence="11 12">
        <text>L-histidinol phosphate + 2-oxoglutarate = 3-(imidazol-4-yl)-2-oxopropyl phosphate + L-glutamate</text>
        <dbReference type="Rhea" id="RHEA:23744"/>
        <dbReference type="ChEBI" id="CHEBI:16810"/>
        <dbReference type="ChEBI" id="CHEBI:29985"/>
        <dbReference type="ChEBI" id="CHEBI:57766"/>
        <dbReference type="ChEBI" id="CHEBI:57980"/>
        <dbReference type="EC" id="2.6.1.9"/>
    </reaction>
</comment>
<comment type="similarity">
    <text evidence="4 12">Belongs to the class-II pyridoxal-phosphate-dependent aminotransferase family. Histidinol-phosphate aminotransferase subfamily.</text>
</comment>
<evidence type="ECO:0000256" key="7">
    <source>
        <dbReference type="ARBA" id="ARBA00022605"/>
    </source>
</evidence>
<dbReference type="GO" id="GO:0000105">
    <property type="term" value="P:L-histidine biosynthetic process"/>
    <property type="evidence" value="ECO:0007669"/>
    <property type="project" value="UniProtKB-UniRule"/>
</dbReference>
<dbReference type="PANTHER" id="PTHR42885">
    <property type="entry name" value="HISTIDINOL-PHOSPHATE AMINOTRANSFERASE-RELATED"/>
    <property type="match status" value="1"/>
</dbReference>
<sequence>MKDLKDLVRPNVWNLKPYSSARDEFHGDASVFLDANENPWNMPYNRYPDPLQWKLKDRLAVLKGVDRSSIFLGNGSDEAIDLVIRAFCEPGLDSVVTISPSYGMYEVAANVNNVEYRKVSLDENFDLDAEAVLESADEWTKVIFLCSPNNPSGNSLDRGSIYKILKNYEGIVVIDEAYIDFSAYPSFLKELSGFPNLIVLQTLSKAWGAAGIRLGMAFASPEIIGVLNKIKYPYNVNQLTQEKALELLNDEATMKHQVNEILTERNRLEKILSEPPFSYQVYPSDANFLLVNVAKADAMYNGLVKKGIVVRNRSNVQKCRGCLRITIGTPKENDSLLNAMKNMKL</sequence>
<dbReference type="InterPro" id="IPR004839">
    <property type="entry name" value="Aminotransferase_I/II_large"/>
</dbReference>
<proteinExistence type="inferred from homology"/>
<dbReference type="UniPathway" id="UPA00031">
    <property type="reaction ID" value="UER00012"/>
</dbReference>
<evidence type="ECO:0000313" key="14">
    <source>
        <dbReference type="EMBL" id="CUM74753.1"/>
    </source>
</evidence>
<gene>
    <name evidence="12 14" type="primary">hisC</name>
    <name evidence="14" type="ORF">ERS852429_00357</name>
</gene>
<evidence type="ECO:0000256" key="10">
    <source>
        <dbReference type="ARBA" id="ARBA00023102"/>
    </source>
</evidence>
<comment type="pathway">
    <text evidence="2 12">Amino-acid biosynthesis; L-histidine biosynthesis; L-histidine from 5-phospho-alpha-D-ribose 1-diphosphate: step 7/9.</text>
</comment>
<dbReference type="NCBIfam" id="TIGR01141">
    <property type="entry name" value="hisC"/>
    <property type="match status" value="1"/>
</dbReference>
<protein>
    <recommendedName>
        <fullName evidence="12">Histidinol-phosphate aminotransferase</fullName>
        <ecNumber evidence="12">2.6.1.9</ecNumber>
    </recommendedName>
    <alternativeName>
        <fullName evidence="12">Imidazole acetol-phosphate transaminase</fullName>
    </alternativeName>
</protein>
<dbReference type="InterPro" id="IPR015421">
    <property type="entry name" value="PyrdxlP-dep_Trfase_major"/>
</dbReference>
<keyword evidence="7 12" id="KW-0028">Amino-acid biosynthesis</keyword>
<feature type="domain" description="Aminotransferase class I/classII large" evidence="13">
    <location>
        <begin position="43"/>
        <end position="339"/>
    </location>
</feature>
<comment type="subunit">
    <text evidence="5 12">Homodimer.</text>
</comment>
<evidence type="ECO:0000313" key="15">
    <source>
        <dbReference type="Proteomes" id="UP000095591"/>
    </source>
</evidence>
<organism evidence="14 15">
    <name type="scientific">Parabacteroides distasonis</name>
    <dbReference type="NCBI Taxonomy" id="823"/>
    <lineage>
        <taxon>Bacteria</taxon>
        <taxon>Pseudomonadati</taxon>
        <taxon>Bacteroidota</taxon>
        <taxon>Bacteroidia</taxon>
        <taxon>Bacteroidales</taxon>
        <taxon>Tannerellaceae</taxon>
        <taxon>Parabacteroides</taxon>
    </lineage>
</organism>
<dbReference type="RefSeq" id="WP_044545219.1">
    <property type="nucleotide sequence ID" value="NZ_CDRH01000188.1"/>
</dbReference>
<dbReference type="InterPro" id="IPR015424">
    <property type="entry name" value="PyrdxlP-dep_Trfase"/>
</dbReference>
<keyword evidence="10 12" id="KW-0368">Histidine biosynthesis</keyword>
<name>A0A173RA27_PARDI</name>
<evidence type="ECO:0000256" key="1">
    <source>
        <dbReference type="ARBA" id="ARBA00001933"/>
    </source>
</evidence>
<dbReference type="Gene3D" id="3.40.640.10">
    <property type="entry name" value="Type I PLP-dependent aspartate aminotransferase-like (Major domain)"/>
    <property type="match status" value="1"/>
</dbReference>
<dbReference type="EMBL" id="CYXP01000001">
    <property type="protein sequence ID" value="CUM74753.1"/>
    <property type="molecule type" value="Genomic_DNA"/>
</dbReference>
<evidence type="ECO:0000256" key="11">
    <source>
        <dbReference type="ARBA" id="ARBA00047481"/>
    </source>
</evidence>
<evidence type="ECO:0000256" key="8">
    <source>
        <dbReference type="ARBA" id="ARBA00022679"/>
    </source>
</evidence>
<keyword evidence="6 12" id="KW-0032">Aminotransferase</keyword>
<evidence type="ECO:0000256" key="5">
    <source>
        <dbReference type="ARBA" id="ARBA00011738"/>
    </source>
</evidence>
<dbReference type="Proteomes" id="UP000095591">
    <property type="component" value="Unassembled WGS sequence"/>
</dbReference>
<evidence type="ECO:0000256" key="4">
    <source>
        <dbReference type="ARBA" id="ARBA00007970"/>
    </source>
</evidence>
<evidence type="ECO:0000256" key="12">
    <source>
        <dbReference type="HAMAP-Rule" id="MF_01023"/>
    </source>
</evidence>
<dbReference type="HAMAP" id="MF_01023">
    <property type="entry name" value="HisC_aminotrans_2"/>
    <property type="match status" value="1"/>
</dbReference>
<dbReference type="AlphaFoldDB" id="A0A173RA27"/>
<keyword evidence="8 12" id="KW-0808">Transferase</keyword>
<dbReference type="PANTHER" id="PTHR42885:SF2">
    <property type="entry name" value="HISTIDINOL-PHOSPHATE AMINOTRANSFERASE"/>
    <property type="match status" value="1"/>
</dbReference>
<dbReference type="CDD" id="cd00609">
    <property type="entry name" value="AAT_like"/>
    <property type="match status" value="1"/>
</dbReference>
<evidence type="ECO:0000256" key="9">
    <source>
        <dbReference type="ARBA" id="ARBA00022898"/>
    </source>
</evidence>
<reference evidence="14 15" key="1">
    <citation type="submission" date="2015-09" db="EMBL/GenBank/DDBJ databases">
        <authorList>
            <consortium name="Pathogen Informatics"/>
        </authorList>
    </citation>
    <scope>NUCLEOTIDE SEQUENCE [LARGE SCALE GENOMIC DNA]</scope>
    <source>
        <strain evidence="14 15">2789STDY5608872</strain>
    </source>
</reference>
<dbReference type="PROSITE" id="PS00599">
    <property type="entry name" value="AA_TRANSFER_CLASS_2"/>
    <property type="match status" value="1"/>
</dbReference>